<evidence type="ECO:0000256" key="1">
    <source>
        <dbReference type="SAM" id="Phobius"/>
    </source>
</evidence>
<keyword evidence="1" id="KW-0472">Membrane</keyword>
<protein>
    <submittedName>
        <fullName evidence="2">Uncharacterized protein</fullName>
    </submittedName>
</protein>
<proteinExistence type="predicted"/>
<keyword evidence="1" id="KW-0812">Transmembrane</keyword>
<dbReference type="AlphaFoldDB" id="A0A517WYT1"/>
<keyword evidence="3" id="KW-1185">Reference proteome</keyword>
<feature type="transmembrane region" description="Helical" evidence="1">
    <location>
        <begin position="6"/>
        <end position="32"/>
    </location>
</feature>
<dbReference type="PROSITE" id="PS51257">
    <property type="entry name" value="PROKAR_LIPOPROTEIN"/>
    <property type="match status" value="1"/>
</dbReference>
<reference evidence="2 3" key="1">
    <citation type="submission" date="2019-03" db="EMBL/GenBank/DDBJ databases">
        <title>Deep-cultivation of Planctomycetes and their phenomic and genomic characterization uncovers novel biology.</title>
        <authorList>
            <person name="Wiegand S."/>
            <person name="Jogler M."/>
            <person name="Boedeker C."/>
            <person name="Pinto D."/>
            <person name="Vollmers J."/>
            <person name="Rivas-Marin E."/>
            <person name="Kohn T."/>
            <person name="Peeters S.H."/>
            <person name="Heuer A."/>
            <person name="Rast P."/>
            <person name="Oberbeckmann S."/>
            <person name="Bunk B."/>
            <person name="Jeske O."/>
            <person name="Meyerdierks A."/>
            <person name="Storesund J.E."/>
            <person name="Kallscheuer N."/>
            <person name="Luecker S."/>
            <person name="Lage O.M."/>
            <person name="Pohl T."/>
            <person name="Merkel B.J."/>
            <person name="Hornburger P."/>
            <person name="Mueller R.-W."/>
            <person name="Bruemmer F."/>
            <person name="Labrenz M."/>
            <person name="Spormann A.M."/>
            <person name="Op den Camp H."/>
            <person name="Overmann J."/>
            <person name="Amann R."/>
            <person name="Jetten M.S.M."/>
            <person name="Mascher T."/>
            <person name="Medema M.H."/>
            <person name="Devos D.P."/>
            <person name="Kaster A.-K."/>
            <person name="Ovreas L."/>
            <person name="Rohde M."/>
            <person name="Galperin M.Y."/>
            <person name="Jogler C."/>
        </authorList>
    </citation>
    <scope>NUCLEOTIDE SEQUENCE [LARGE SCALE GENOMIC DNA]</scope>
    <source>
        <strain evidence="2 3">V202</strain>
    </source>
</reference>
<name>A0A517WYT1_9PLAN</name>
<evidence type="ECO:0000313" key="3">
    <source>
        <dbReference type="Proteomes" id="UP000318384"/>
    </source>
</evidence>
<dbReference type="RefSeq" id="WP_145178042.1">
    <property type="nucleotide sequence ID" value="NZ_CP037422.1"/>
</dbReference>
<organism evidence="2 3">
    <name type="scientific">Gimesia aquarii</name>
    <dbReference type="NCBI Taxonomy" id="2527964"/>
    <lineage>
        <taxon>Bacteria</taxon>
        <taxon>Pseudomonadati</taxon>
        <taxon>Planctomycetota</taxon>
        <taxon>Planctomycetia</taxon>
        <taxon>Planctomycetales</taxon>
        <taxon>Planctomycetaceae</taxon>
        <taxon>Gimesia</taxon>
    </lineage>
</organism>
<evidence type="ECO:0000313" key="2">
    <source>
        <dbReference type="EMBL" id="QDU10419.1"/>
    </source>
</evidence>
<gene>
    <name evidence="2" type="ORF">V202x_38180</name>
</gene>
<dbReference type="Proteomes" id="UP000318384">
    <property type="component" value="Chromosome"/>
</dbReference>
<keyword evidence="1" id="KW-1133">Transmembrane helix</keyword>
<dbReference type="EMBL" id="CP037422">
    <property type="protein sequence ID" value="QDU10419.1"/>
    <property type="molecule type" value="Genomic_DNA"/>
</dbReference>
<dbReference type="OrthoDB" id="291974at2"/>
<feature type="transmembrane region" description="Helical" evidence="1">
    <location>
        <begin position="106"/>
        <end position="132"/>
    </location>
</feature>
<sequence>MTAKNAFLTVLLSIVGCAFLGGLGSLIVDSALPNYYATVFRPKESATIDPLILGIHLGLSQGATVGIMFALGVLALAAYRESHSQDQEDMNQPIQTSPTTRSWKGILLWISTTIMLVLFFCTITFVLGAIIAEQQNYQRQTLEKLEKLDTILETRMYPDLETDFSSAAQVYLTGTVPNQETHSALFQQLVQIFGTEEAEKIIRLVDVKETPK</sequence>
<feature type="transmembrane region" description="Helical" evidence="1">
    <location>
        <begin position="53"/>
        <end position="79"/>
    </location>
</feature>
<accession>A0A517WYT1</accession>